<name>A0A9P0DM84_PHACE</name>
<feature type="domain" description="Carbohydrate kinase PfkB" evidence="12">
    <location>
        <begin position="32"/>
        <end position="338"/>
    </location>
</feature>
<comment type="cofactor">
    <cofactor evidence="11">
        <name>Mg(2+)</name>
        <dbReference type="ChEBI" id="CHEBI:18420"/>
    </cofactor>
    <text evidence="11">Binds 3 Mg(2+) ions per subunit.</text>
</comment>
<evidence type="ECO:0000259" key="12">
    <source>
        <dbReference type="Pfam" id="PF00294"/>
    </source>
</evidence>
<dbReference type="CDD" id="cd01168">
    <property type="entry name" value="adenosine_kinase"/>
    <property type="match status" value="1"/>
</dbReference>
<evidence type="ECO:0000256" key="8">
    <source>
        <dbReference type="ARBA" id="ARBA00022840"/>
    </source>
</evidence>
<keyword evidence="7 11" id="KW-0418">Kinase</keyword>
<evidence type="ECO:0000313" key="14">
    <source>
        <dbReference type="Proteomes" id="UP001153737"/>
    </source>
</evidence>
<comment type="similarity">
    <text evidence="2 11">Belongs to the carbohydrate kinase PfkB family.</text>
</comment>
<dbReference type="PROSITE" id="PS00584">
    <property type="entry name" value="PFKB_KINASES_2"/>
    <property type="match status" value="1"/>
</dbReference>
<keyword evidence="4 11" id="KW-0808">Transferase</keyword>
<comment type="subunit">
    <text evidence="11">Monomer.</text>
</comment>
<keyword evidence="8 11" id="KW-0067">ATP-binding</keyword>
<evidence type="ECO:0000256" key="3">
    <source>
        <dbReference type="ARBA" id="ARBA00012119"/>
    </source>
</evidence>
<keyword evidence="9 11" id="KW-0460">Magnesium</keyword>
<dbReference type="EC" id="2.7.1.20" evidence="3 11"/>
<dbReference type="EMBL" id="OU896722">
    <property type="protein sequence ID" value="CAH1154575.1"/>
    <property type="molecule type" value="Genomic_DNA"/>
</dbReference>
<dbReference type="PRINTS" id="PR00989">
    <property type="entry name" value="ADENOKINASE"/>
</dbReference>
<dbReference type="InterPro" id="IPR011611">
    <property type="entry name" value="PfkB_dom"/>
</dbReference>
<dbReference type="GO" id="GO:0005634">
    <property type="term" value="C:nucleus"/>
    <property type="evidence" value="ECO:0007669"/>
    <property type="project" value="UniProtKB-SubCell"/>
</dbReference>
<keyword evidence="6 11" id="KW-0547">Nucleotide-binding</keyword>
<evidence type="ECO:0000256" key="10">
    <source>
        <dbReference type="PIRSR" id="PIRSR601805-1"/>
    </source>
</evidence>
<evidence type="ECO:0000256" key="5">
    <source>
        <dbReference type="ARBA" id="ARBA00022726"/>
    </source>
</evidence>
<dbReference type="FunFam" id="3.40.1190.20:FF:000006">
    <property type="entry name" value="Adenosine kinase 2"/>
    <property type="match status" value="1"/>
</dbReference>
<dbReference type="Gene3D" id="3.30.1110.10">
    <property type="match status" value="1"/>
</dbReference>
<dbReference type="SUPFAM" id="SSF53613">
    <property type="entry name" value="Ribokinase-like"/>
    <property type="match status" value="1"/>
</dbReference>
<reference evidence="13" key="1">
    <citation type="submission" date="2022-01" db="EMBL/GenBank/DDBJ databases">
        <authorList>
            <person name="King R."/>
        </authorList>
    </citation>
    <scope>NUCLEOTIDE SEQUENCE</scope>
</reference>
<dbReference type="InterPro" id="IPR029056">
    <property type="entry name" value="Ribokinase-like"/>
</dbReference>
<evidence type="ECO:0000256" key="4">
    <source>
        <dbReference type="ARBA" id="ARBA00022679"/>
    </source>
</evidence>
<organism evidence="13 14">
    <name type="scientific">Phaedon cochleariae</name>
    <name type="common">Mustard beetle</name>
    <dbReference type="NCBI Taxonomy" id="80249"/>
    <lineage>
        <taxon>Eukaryota</taxon>
        <taxon>Metazoa</taxon>
        <taxon>Ecdysozoa</taxon>
        <taxon>Arthropoda</taxon>
        <taxon>Hexapoda</taxon>
        <taxon>Insecta</taxon>
        <taxon>Pterygota</taxon>
        <taxon>Neoptera</taxon>
        <taxon>Endopterygota</taxon>
        <taxon>Coleoptera</taxon>
        <taxon>Polyphaga</taxon>
        <taxon>Cucujiformia</taxon>
        <taxon>Chrysomeloidea</taxon>
        <taxon>Chrysomelidae</taxon>
        <taxon>Chrysomelinae</taxon>
        <taxon>Chrysomelini</taxon>
        <taxon>Phaedon</taxon>
    </lineage>
</organism>
<dbReference type="Pfam" id="PF00294">
    <property type="entry name" value="PfkB"/>
    <property type="match status" value="1"/>
</dbReference>
<dbReference type="GO" id="GO:0006169">
    <property type="term" value="P:adenosine salvage"/>
    <property type="evidence" value="ECO:0007669"/>
    <property type="project" value="UniProtKB-ARBA"/>
</dbReference>
<dbReference type="PANTHER" id="PTHR45769">
    <property type="entry name" value="ADENOSINE KINASE"/>
    <property type="match status" value="1"/>
</dbReference>
<dbReference type="InterPro" id="IPR002173">
    <property type="entry name" value="Carboh/pur_kinase_PfkB_CS"/>
</dbReference>
<dbReference type="GO" id="GO:0005829">
    <property type="term" value="C:cytosol"/>
    <property type="evidence" value="ECO:0007669"/>
    <property type="project" value="TreeGrafter"/>
</dbReference>
<dbReference type="OrthoDB" id="432447at2759"/>
<sequence>MDKSNLRENLLLGIGNPLLDISAVVDKDFLDKYAMKENDAILAGENHKHLFDELTEKYQVSYLAGGSVQNSLRVAQWLLEKPKVTTFLGCVGEDRFSKILNEKATSDGVNVRYQYNDTEPTGTCAVLITNHHRSLCANLGSANCFTIDHIRKPQNKHLIDTAQYYYVSGFFLTVSPPSQMEIAKVALANDRPFIMNLSAPFICQMYIKEIMQGMPYVDMIFGNETEAESFANAQNFETKDLEEIALRICRLPKQNENRPRIVIITQGTEPVILAKEGNITKYPVTKLTQEKLVDTNGAGDAFAGGFLSQYIQGRELDVCIKCGIWAATQIIQRNGCTFEGRATFEA</sequence>
<dbReference type="FunFam" id="3.30.1110.10:FF:000001">
    <property type="entry name" value="Adenosine kinase a"/>
    <property type="match status" value="1"/>
</dbReference>
<evidence type="ECO:0000256" key="2">
    <source>
        <dbReference type="ARBA" id="ARBA00010688"/>
    </source>
</evidence>
<evidence type="ECO:0000313" key="13">
    <source>
        <dbReference type="EMBL" id="CAH1154575.1"/>
    </source>
</evidence>
<feature type="active site" description="Proton acceptor" evidence="10">
    <location>
        <position position="300"/>
    </location>
</feature>
<dbReference type="Gene3D" id="3.40.1190.20">
    <property type="match status" value="1"/>
</dbReference>
<dbReference type="Proteomes" id="UP001153737">
    <property type="component" value="Chromosome 16"/>
</dbReference>
<dbReference type="InterPro" id="IPR001805">
    <property type="entry name" value="Adenokinase"/>
</dbReference>
<evidence type="ECO:0000256" key="6">
    <source>
        <dbReference type="ARBA" id="ARBA00022741"/>
    </source>
</evidence>
<evidence type="ECO:0000256" key="11">
    <source>
        <dbReference type="RuleBase" id="RU368116"/>
    </source>
</evidence>
<dbReference type="PANTHER" id="PTHR45769:SF3">
    <property type="entry name" value="ADENOSINE KINASE"/>
    <property type="match status" value="1"/>
</dbReference>
<dbReference type="GO" id="GO:0044209">
    <property type="term" value="P:AMP salvage"/>
    <property type="evidence" value="ECO:0007669"/>
    <property type="project" value="UniProtKB-UniRule"/>
</dbReference>
<keyword evidence="14" id="KW-1185">Reference proteome</keyword>
<reference evidence="13" key="2">
    <citation type="submission" date="2022-10" db="EMBL/GenBank/DDBJ databases">
        <authorList>
            <consortium name="ENA_rothamsted_submissions"/>
            <consortium name="culmorum"/>
            <person name="King R."/>
        </authorList>
    </citation>
    <scope>NUCLEOTIDE SEQUENCE</scope>
</reference>
<gene>
    <name evidence="13" type="ORF">PHAECO_LOCUS5471</name>
</gene>
<dbReference type="GO" id="GO:0004001">
    <property type="term" value="F:adenosine kinase activity"/>
    <property type="evidence" value="ECO:0007669"/>
    <property type="project" value="UniProtKB-UniRule"/>
</dbReference>
<comment type="function">
    <text evidence="11">ATP dependent phosphorylation of adenosine and other related nucleoside analogs to monophosphate derivatives.</text>
</comment>
<keyword evidence="5 11" id="KW-0660">Purine salvage</keyword>
<comment type="subcellular location">
    <subcellularLocation>
        <location evidence="11">Nucleus</location>
    </subcellularLocation>
</comment>
<protein>
    <recommendedName>
        <fullName evidence="3 11">Adenosine kinase</fullName>
        <shortName evidence="11">AK</shortName>
        <ecNumber evidence="3 11">2.7.1.20</ecNumber>
    </recommendedName>
    <alternativeName>
        <fullName evidence="11">Adenosine 5'-phosphotransferase</fullName>
    </alternativeName>
</protein>
<proteinExistence type="inferred from homology"/>
<keyword evidence="11" id="KW-0539">Nucleus</keyword>
<evidence type="ECO:0000256" key="7">
    <source>
        <dbReference type="ARBA" id="ARBA00022777"/>
    </source>
</evidence>
<dbReference type="AlphaFoldDB" id="A0A9P0DM84"/>
<evidence type="ECO:0000256" key="9">
    <source>
        <dbReference type="ARBA" id="ARBA00022842"/>
    </source>
</evidence>
<comment type="pathway">
    <text evidence="1 11">Purine metabolism; AMP biosynthesis via salvage pathway; AMP from adenosine: step 1/1.</text>
</comment>
<comment type="catalytic activity">
    <reaction evidence="11">
        <text>adenosine + ATP = AMP + ADP + H(+)</text>
        <dbReference type="Rhea" id="RHEA:20824"/>
        <dbReference type="ChEBI" id="CHEBI:15378"/>
        <dbReference type="ChEBI" id="CHEBI:16335"/>
        <dbReference type="ChEBI" id="CHEBI:30616"/>
        <dbReference type="ChEBI" id="CHEBI:456215"/>
        <dbReference type="ChEBI" id="CHEBI:456216"/>
        <dbReference type="EC" id="2.7.1.20"/>
    </reaction>
</comment>
<dbReference type="GO" id="GO:0006144">
    <property type="term" value="P:purine nucleobase metabolic process"/>
    <property type="evidence" value="ECO:0007669"/>
    <property type="project" value="TreeGrafter"/>
</dbReference>
<dbReference type="GO" id="GO:0005524">
    <property type="term" value="F:ATP binding"/>
    <property type="evidence" value="ECO:0007669"/>
    <property type="project" value="UniProtKB-UniRule"/>
</dbReference>
<accession>A0A9P0DM84</accession>
<evidence type="ECO:0000256" key="1">
    <source>
        <dbReference type="ARBA" id="ARBA00004801"/>
    </source>
</evidence>